<sequence>MPDIELPAFEPTTGIPKRIYQTCADPERLPRKILRNIRRMRERNPGWSHRVFSDADIERWIDARYGDRVLGIYRMIRPAYGAARADLFRYLLMYAEGGVYLDIKSTAKEPLDQVLRPDESYVLSHWNQQRFPEWGITDTPGIPALGEFQQWHIVAAAGHPFLRAAILLVLGNILNYDESRDGIGQRAVLLVTGPWAYTQAIVPLLDTAPHRLVEIDKDFGFEYTIYWRYRHIRLFKRHYSHLTEPLVSSQRAHRHRGQDG</sequence>
<protein>
    <submittedName>
        <fullName evidence="1">Initiation-specific alpha-1,6-mannosyl transferase</fullName>
    </submittedName>
</protein>
<organism evidence="1 2">
    <name type="scientific">Haloferula helveola</name>
    <dbReference type="NCBI Taxonomy" id="490095"/>
    <lineage>
        <taxon>Bacteria</taxon>
        <taxon>Pseudomonadati</taxon>
        <taxon>Verrucomicrobiota</taxon>
        <taxon>Verrucomicrobiia</taxon>
        <taxon>Verrucomicrobiales</taxon>
        <taxon>Verrucomicrobiaceae</taxon>
        <taxon>Haloferula</taxon>
    </lineage>
</organism>
<gene>
    <name evidence="1" type="ORF">HAHE_20190</name>
</gene>
<keyword evidence="1" id="KW-0808">Transferase</keyword>
<proteinExistence type="predicted"/>
<evidence type="ECO:0000313" key="2">
    <source>
        <dbReference type="Proteomes" id="UP001374893"/>
    </source>
</evidence>
<evidence type="ECO:0000313" key="1">
    <source>
        <dbReference type="EMBL" id="BCX48111.1"/>
    </source>
</evidence>
<dbReference type="PANTHER" id="PTHR31834:SF1">
    <property type="entry name" value="INITIATION-SPECIFIC ALPHA-1,6-MANNOSYLTRANSFERASE"/>
    <property type="match status" value="1"/>
</dbReference>
<dbReference type="EMBL" id="AP024702">
    <property type="protein sequence ID" value="BCX48111.1"/>
    <property type="molecule type" value="Genomic_DNA"/>
</dbReference>
<dbReference type="Proteomes" id="UP001374893">
    <property type="component" value="Chromosome"/>
</dbReference>
<accession>A0ABM7RFM8</accession>
<name>A0ABM7RFM8_9BACT</name>
<dbReference type="Pfam" id="PF04488">
    <property type="entry name" value="Gly_transf_sug"/>
    <property type="match status" value="1"/>
</dbReference>
<reference evidence="1 2" key="1">
    <citation type="submission" date="2021-06" db="EMBL/GenBank/DDBJ databases">
        <title>Complete genome of Haloferula helveola possessing various polysaccharide degrading enzymes.</title>
        <authorList>
            <person name="Takami H."/>
            <person name="Huang C."/>
            <person name="Hamasaki K."/>
        </authorList>
    </citation>
    <scope>NUCLEOTIDE SEQUENCE [LARGE SCALE GENOMIC DNA]</scope>
    <source>
        <strain evidence="1 2">CN-1</strain>
    </source>
</reference>
<dbReference type="PANTHER" id="PTHR31834">
    <property type="entry name" value="INITIATION-SPECIFIC ALPHA-1,6-MANNOSYLTRANSFERASE"/>
    <property type="match status" value="1"/>
</dbReference>
<dbReference type="InterPro" id="IPR039367">
    <property type="entry name" value="Och1-like"/>
</dbReference>
<keyword evidence="2" id="KW-1185">Reference proteome</keyword>
<dbReference type="SUPFAM" id="SSF53448">
    <property type="entry name" value="Nucleotide-diphospho-sugar transferases"/>
    <property type="match status" value="1"/>
</dbReference>
<dbReference type="InterPro" id="IPR029044">
    <property type="entry name" value="Nucleotide-diphossugar_trans"/>
</dbReference>
<dbReference type="Gene3D" id="3.90.550.20">
    <property type="match status" value="1"/>
</dbReference>
<dbReference type="InterPro" id="IPR007577">
    <property type="entry name" value="GlycoTrfase_DXD_sugar-bd_CS"/>
</dbReference>
<dbReference type="GO" id="GO:0016740">
    <property type="term" value="F:transferase activity"/>
    <property type="evidence" value="ECO:0007669"/>
    <property type="project" value="UniProtKB-KW"/>
</dbReference>